<evidence type="ECO:0000259" key="6">
    <source>
        <dbReference type="Pfam" id="PF04773"/>
    </source>
</evidence>
<comment type="subcellular location">
    <subcellularLocation>
        <location evidence="1">Cell outer membrane</location>
    </subcellularLocation>
</comment>
<dbReference type="AlphaFoldDB" id="A0A1N6FUW9"/>
<evidence type="ECO:0000313" key="7">
    <source>
        <dbReference type="EMBL" id="SIN99075.1"/>
    </source>
</evidence>
<dbReference type="SUPFAM" id="SSF56935">
    <property type="entry name" value="Porins"/>
    <property type="match status" value="1"/>
</dbReference>
<sequence>MRNESVLEAYVEVGVLQSINQGVCAYYGVFLLFFLSDVFAARSCVSVVARVVSTQGTVELRHASDTYWQPAEMNAVLCAGDRVRVRARSRAALRLTNESMLRLDQKTAITFPELEEEAAISLIDLLKGAIHILTRTPMPFKVTTPFVNAGVDGTEFSVRVDDDSTQLVIYEGRVSVNNDQGQLRLLEHESAIAVRDQAPQKVALVNPSEAVQWALYYPTVIDYRLDQAVSTEPAVLTEISSAIAFYQRGQLTAALLQLDRVPQDKRTARFLTFYVSLLLSIGRVDEARAGIEQVLKLEPDNSDAHALQAMIAIVQNEKAAALRFATQAVAFNRLSPAAHIALSYVQQANFEISEALESVQRAVTLDSENALAWARLAELQMAMGEPDYALAAAQQAVSLNPNLAKTQTVLGFAHLLQIDTVAARQAFIRAIAFDQADPLPRLGLGLALTREGHLEAGRIELEIAVSLDPASSLIRSYLGKVYFEEKRYGLASTQFDLAKKSDPQDPTPWLYDAIQKQTQNRPVEALQDLQRSIELNANRAVYRSRLLLDQDQAARGSSLARIFDNLGFEKRALVETASALSLDPGNHSTHRFLSDIYTHIPRHEIARVSELLQAQLLQPINVNPVQPRLAVADLNIITGTGPAIVGFNEFTPLVERNRPQLVASGIVGSHETLGDEVVASAVYDRASISMGQFYYRTDGFRPNNDQKHHVYNAFLQYAVTPRFNIQAEVRTHKAAHGDLLLDFNHNAFKKDQRRELMQDMARMGANYKLSSKQSLIASAAYTYRRENQRESFGPANSFNEILKDQGYQVEAQYLYRDQLVNVTMGAGTYEIAANSQIRTDLMLPNGPISNQTAHDFMRERRNGYIYTNFNYFSDLSTTLGLSYDAFKEDGGFEIKKFNPKIGLQWSILSNLRLRLALFETVKSSLIANQTIEPTQVAGFNQMFDDVNGTRAQRKGFGLDARITHHIFSGIEVSSRDLKVPIITQHIMENQKEKLYRAYLYWLPHPFWAIKGEAQFEKFMRQPDLSSTEPNRIETLSAPVAIQYFNPHGLFAKLTGTYVRQELERQGRIENAGIDHFFLFDATLGYRFPNRMGMLSLEGRNLLNDHFFFRNVNFQLSEAMSPRFIPTRTIFARLTLNF</sequence>
<dbReference type="InterPro" id="IPR036942">
    <property type="entry name" value="Beta-barrel_TonB_sf"/>
</dbReference>
<dbReference type="eggNOG" id="COG0457">
    <property type="taxonomic scope" value="Bacteria"/>
</dbReference>
<feature type="domain" description="FecR protein" evidence="6">
    <location>
        <begin position="81"/>
        <end position="174"/>
    </location>
</feature>
<dbReference type="InterPro" id="IPR011990">
    <property type="entry name" value="TPR-like_helical_dom_sf"/>
</dbReference>
<dbReference type="InterPro" id="IPR006860">
    <property type="entry name" value="FecR"/>
</dbReference>
<gene>
    <name evidence="7" type="ORF">SAMN02743940_0414</name>
</gene>
<name>A0A1N6FUW9_9PROT</name>
<dbReference type="PANTHER" id="PTHR12558">
    <property type="entry name" value="CELL DIVISION CYCLE 16,23,27"/>
    <property type="match status" value="1"/>
</dbReference>
<organism evidence="7 8">
    <name type="scientific">Nitrosomonas cryotolerans ATCC 49181</name>
    <dbReference type="NCBI Taxonomy" id="1131553"/>
    <lineage>
        <taxon>Bacteria</taxon>
        <taxon>Pseudomonadati</taxon>
        <taxon>Pseudomonadota</taxon>
        <taxon>Betaproteobacteria</taxon>
        <taxon>Nitrosomonadales</taxon>
        <taxon>Nitrosomonadaceae</taxon>
        <taxon>Nitrosomonas</taxon>
    </lineage>
</organism>
<dbReference type="SUPFAM" id="SSF81901">
    <property type="entry name" value="HCP-like"/>
    <property type="match status" value="1"/>
</dbReference>
<evidence type="ECO:0000256" key="2">
    <source>
        <dbReference type="ARBA" id="ARBA00023136"/>
    </source>
</evidence>
<dbReference type="Pfam" id="PF13432">
    <property type="entry name" value="TPR_16"/>
    <property type="match status" value="2"/>
</dbReference>
<evidence type="ECO:0000256" key="1">
    <source>
        <dbReference type="ARBA" id="ARBA00004442"/>
    </source>
</evidence>
<dbReference type="Proteomes" id="UP000185062">
    <property type="component" value="Unassembled WGS sequence"/>
</dbReference>
<dbReference type="EMBL" id="FSRO01000001">
    <property type="protein sequence ID" value="SIN99075.1"/>
    <property type="molecule type" value="Genomic_DNA"/>
</dbReference>
<feature type="domain" description="TonB-dependent receptor-like beta-barrel" evidence="5">
    <location>
        <begin position="700"/>
        <end position="916"/>
    </location>
</feature>
<evidence type="ECO:0000259" key="5">
    <source>
        <dbReference type="Pfam" id="PF00593"/>
    </source>
</evidence>
<accession>A0A1N6FUW9</accession>
<evidence type="ECO:0000256" key="3">
    <source>
        <dbReference type="ARBA" id="ARBA00023237"/>
    </source>
</evidence>
<dbReference type="GO" id="GO:0009279">
    <property type="term" value="C:cell outer membrane"/>
    <property type="evidence" value="ECO:0007669"/>
    <property type="project" value="UniProtKB-SubCell"/>
</dbReference>
<dbReference type="SUPFAM" id="SSF48452">
    <property type="entry name" value="TPR-like"/>
    <property type="match status" value="1"/>
</dbReference>
<protein>
    <submittedName>
        <fullName evidence="7">FecR family protein</fullName>
    </submittedName>
</protein>
<keyword evidence="2" id="KW-0472">Membrane</keyword>
<dbReference type="Gene3D" id="2.40.170.20">
    <property type="entry name" value="TonB-dependent receptor, beta-barrel domain"/>
    <property type="match status" value="1"/>
</dbReference>
<proteinExistence type="predicted"/>
<dbReference type="Pfam" id="PF00593">
    <property type="entry name" value="TonB_dep_Rec_b-barrel"/>
    <property type="match status" value="1"/>
</dbReference>
<reference evidence="7 8" key="1">
    <citation type="submission" date="2016-12" db="EMBL/GenBank/DDBJ databases">
        <authorList>
            <person name="Song W.-J."/>
            <person name="Kurnit D.M."/>
        </authorList>
    </citation>
    <scope>NUCLEOTIDE SEQUENCE [LARGE SCALE GENOMIC DNA]</scope>
    <source>
        <strain evidence="7 8">ATCC 49181</strain>
    </source>
</reference>
<dbReference type="eggNOG" id="COG3712">
    <property type="taxonomic scope" value="Bacteria"/>
</dbReference>
<dbReference type="PANTHER" id="PTHR12558:SF13">
    <property type="entry name" value="CELL DIVISION CYCLE PROTEIN 27 HOMOLOG"/>
    <property type="match status" value="1"/>
</dbReference>
<evidence type="ECO:0000313" key="8">
    <source>
        <dbReference type="Proteomes" id="UP000185062"/>
    </source>
</evidence>
<keyword evidence="8" id="KW-1185">Reference proteome</keyword>
<dbReference type="Gene3D" id="2.60.120.1440">
    <property type="match status" value="1"/>
</dbReference>
<keyword evidence="3" id="KW-0998">Cell outer membrane</keyword>
<dbReference type="STRING" id="44575.SAMN05216419_101816"/>
<evidence type="ECO:0000256" key="4">
    <source>
        <dbReference type="PROSITE-ProRule" id="PRU00339"/>
    </source>
</evidence>
<dbReference type="InterPro" id="IPR019734">
    <property type="entry name" value="TPR_rpt"/>
</dbReference>
<dbReference type="PROSITE" id="PS50005">
    <property type="entry name" value="TPR"/>
    <property type="match status" value="1"/>
</dbReference>
<feature type="repeat" description="TPR" evidence="4">
    <location>
        <begin position="370"/>
        <end position="403"/>
    </location>
</feature>
<dbReference type="Pfam" id="PF04773">
    <property type="entry name" value="FecR"/>
    <property type="match status" value="1"/>
</dbReference>
<dbReference type="InterPro" id="IPR000531">
    <property type="entry name" value="Beta-barrel_TonB"/>
</dbReference>
<keyword evidence="4" id="KW-0802">TPR repeat</keyword>
<dbReference type="Gene3D" id="1.25.40.10">
    <property type="entry name" value="Tetratricopeptide repeat domain"/>
    <property type="match status" value="2"/>
</dbReference>
<dbReference type="SMART" id="SM00028">
    <property type="entry name" value="TPR"/>
    <property type="match status" value="7"/>
</dbReference>
<dbReference type="RefSeq" id="WP_083399526.1">
    <property type="nucleotide sequence ID" value="NZ_FSRO01000001.1"/>
</dbReference>